<dbReference type="OrthoDB" id="9783823at2"/>
<proteinExistence type="inferred from homology"/>
<dbReference type="Gene3D" id="1.20.1250.20">
    <property type="entry name" value="MFS general substrate transporter like domains"/>
    <property type="match status" value="1"/>
</dbReference>
<dbReference type="InterPro" id="IPR005828">
    <property type="entry name" value="MFS_sugar_transport-like"/>
</dbReference>
<gene>
    <name evidence="10" type="ORF">SAMN05421877_106189</name>
</gene>
<dbReference type="PROSITE" id="PS50850">
    <property type="entry name" value="MFS"/>
    <property type="match status" value="1"/>
</dbReference>
<keyword evidence="6 8" id="KW-0472">Membrane</keyword>
<dbReference type="GO" id="GO:0016020">
    <property type="term" value="C:membrane"/>
    <property type="evidence" value="ECO:0007669"/>
    <property type="project" value="UniProtKB-SubCell"/>
</dbReference>
<evidence type="ECO:0000256" key="2">
    <source>
        <dbReference type="ARBA" id="ARBA00010992"/>
    </source>
</evidence>
<feature type="transmembrane region" description="Helical" evidence="8">
    <location>
        <begin position="275"/>
        <end position="295"/>
    </location>
</feature>
<evidence type="ECO:0000313" key="10">
    <source>
        <dbReference type="EMBL" id="SEG29407.1"/>
    </source>
</evidence>
<keyword evidence="11" id="KW-1185">Reference proteome</keyword>
<dbReference type="Pfam" id="PF00083">
    <property type="entry name" value="Sugar_tr"/>
    <property type="match status" value="1"/>
</dbReference>
<feature type="domain" description="Major facilitator superfamily (MFS) profile" evidence="9">
    <location>
        <begin position="7"/>
        <end position="417"/>
    </location>
</feature>
<protein>
    <submittedName>
        <fullName evidence="10">MFS transporter, sugar porter (SP) family</fullName>
    </submittedName>
</protein>
<comment type="similarity">
    <text evidence="2 7">Belongs to the major facilitator superfamily. Sugar transporter (TC 2.A.1.1) family.</text>
</comment>
<dbReference type="PROSITE" id="PS00217">
    <property type="entry name" value="SUGAR_TRANSPORT_2"/>
    <property type="match status" value="1"/>
</dbReference>
<dbReference type="EMBL" id="FNUT01000006">
    <property type="protein sequence ID" value="SEG29407.1"/>
    <property type="molecule type" value="Genomic_DNA"/>
</dbReference>
<dbReference type="InterPro" id="IPR050814">
    <property type="entry name" value="Myo-inositol_Transporter"/>
</dbReference>
<evidence type="ECO:0000313" key="11">
    <source>
        <dbReference type="Proteomes" id="UP000236731"/>
    </source>
</evidence>
<evidence type="ECO:0000256" key="5">
    <source>
        <dbReference type="ARBA" id="ARBA00022989"/>
    </source>
</evidence>
<organism evidence="10 11">
    <name type="scientific">Sphingobacterium lactis</name>
    <dbReference type="NCBI Taxonomy" id="797291"/>
    <lineage>
        <taxon>Bacteria</taxon>
        <taxon>Pseudomonadati</taxon>
        <taxon>Bacteroidota</taxon>
        <taxon>Sphingobacteriia</taxon>
        <taxon>Sphingobacteriales</taxon>
        <taxon>Sphingobacteriaceae</taxon>
        <taxon>Sphingobacterium</taxon>
    </lineage>
</organism>
<feature type="transmembrane region" description="Helical" evidence="8">
    <location>
        <begin position="132"/>
        <end position="154"/>
    </location>
</feature>
<evidence type="ECO:0000256" key="1">
    <source>
        <dbReference type="ARBA" id="ARBA00004141"/>
    </source>
</evidence>
<evidence type="ECO:0000256" key="8">
    <source>
        <dbReference type="SAM" id="Phobius"/>
    </source>
</evidence>
<feature type="transmembrane region" description="Helical" evidence="8">
    <location>
        <begin position="98"/>
        <end position="120"/>
    </location>
</feature>
<dbReference type="InterPro" id="IPR036259">
    <property type="entry name" value="MFS_trans_sf"/>
</dbReference>
<dbReference type="RefSeq" id="WP_103906356.1">
    <property type="nucleotide sequence ID" value="NZ_CP049246.1"/>
</dbReference>
<dbReference type="PRINTS" id="PR00171">
    <property type="entry name" value="SUGRTRNSPORT"/>
</dbReference>
<dbReference type="PANTHER" id="PTHR48020:SF12">
    <property type="entry name" value="PROTON MYO-INOSITOL COTRANSPORTER"/>
    <property type="match status" value="1"/>
</dbReference>
<dbReference type="AlphaFoldDB" id="A0A1H5Z183"/>
<keyword evidence="4 8" id="KW-0812">Transmembrane</keyword>
<keyword evidence="3 7" id="KW-0813">Transport</keyword>
<dbReference type="InterPro" id="IPR005829">
    <property type="entry name" value="Sugar_transporter_CS"/>
</dbReference>
<dbReference type="PANTHER" id="PTHR48020">
    <property type="entry name" value="PROTON MYO-INOSITOL COTRANSPORTER"/>
    <property type="match status" value="1"/>
</dbReference>
<dbReference type="NCBIfam" id="TIGR00879">
    <property type="entry name" value="SP"/>
    <property type="match status" value="1"/>
</dbReference>
<dbReference type="Proteomes" id="UP000236731">
    <property type="component" value="Unassembled WGS sequence"/>
</dbReference>
<dbReference type="GO" id="GO:0022857">
    <property type="term" value="F:transmembrane transporter activity"/>
    <property type="evidence" value="ECO:0007669"/>
    <property type="project" value="InterPro"/>
</dbReference>
<keyword evidence="5 8" id="KW-1133">Transmembrane helix</keyword>
<feature type="transmembrane region" description="Helical" evidence="8">
    <location>
        <begin position="40"/>
        <end position="61"/>
    </location>
</feature>
<feature type="transmembrane region" description="Helical" evidence="8">
    <location>
        <begin position="160"/>
        <end position="184"/>
    </location>
</feature>
<dbReference type="InterPro" id="IPR003663">
    <property type="entry name" value="Sugar/inositol_transpt"/>
</dbReference>
<sequence length="432" mass="47842">MSKIWKYVFIASLGGFLFGFETAVISGAEKIIQQLWDLNSFWHGFTVSISLIGTIFGAIGAAKPAQRYGRKRVLQAVAVMYLLSAIGCGLSFNWYMFLFFRLLGGISVGVSSVVGPLYIAEIAPAKLRGRMTGMFQIMIVSGIFIAYLTNFLFAGFGEHAWRYMLGIMAIPSIAFLVLLGTIPFSPRWLLLQDRQEEADVVFASLGQQNDTRDVGETKLNIEEPLFQAKYRKPIIFAVLLAVFNQFTGINAILYYAPRIFEMAGFSTEMAFLQPIFIGGTNLLFTLIGMSIIDIYGRKKLLLSGAVGMFIFLLLAAFGLKSGDTSFLLYYIMGFIASFALSQGAVIWVFISEIFPNAVRAQGTSLGSTTHWVMAAIISWVFPIVVENITGGGFYIFLFYAIMVVLSFFFILGMPETKGKSLEQIQEELKGKG</sequence>
<dbReference type="InterPro" id="IPR020846">
    <property type="entry name" value="MFS_dom"/>
</dbReference>
<feature type="transmembrane region" description="Helical" evidence="8">
    <location>
        <begin position="362"/>
        <end position="385"/>
    </location>
</feature>
<feature type="transmembrane region" description="Helical" evidence="8">
    <location>
        <begin position="391"/>
        <end position="411"/>
    </location>
</feature>
<feature type="transmembrane region" description="Helical" evidence="8">
    <location>
        <begin position="73"/>
        <end position="92"/>
    </location>
</feature>
<reference evidence="11" key="1">
    <citation type="submission" date="2016-10" db="EMBL/GenBank/DDBJ databases">
        <authorList>
            <person name="Varghese N."/>
            <person name="Submissions S."/>
        </authorList>
    </citation>
    <scope>NUCLEOTIDE SEQUENCE [LARGE SCALE GENOMIC DNA]</scope>
    <source>
        <strain evidence="11">DSM 22361</strain>
    </source>
</reference>
<evidence type="ECO:0000256" key="3">
    <source>
        <dbReference type="ARBA" id="ARBA00022448"/>
    </source>
</evidence>
<accession>A0A1H5Z183</accession>
<evidence type="ECO:0000259" key="9">
    <source>
        <dbReference type="PROSITE" id="PS50850"/>
    </source>
</evidence>
<dbReference type="SUPFAM" id="SSF103473">
    <property type="entry name" value="MFS general substrate transporter"/>
    <property type="match status" value="1"/>
</dbReference>
<name>A0A1H5Z183_9SPHI</name>
<comment type="subcellular location">
    <subcellularLocation>
        <location evidence="1">Membrane</location>
        <topology evidence="1">Multi-pass membrane protein</topology>
    </subcellularLocation>
</comment>
<evidence type="ECO:0000256" key="4">
    <source>
        <dbReference type="ARBA" id="ARBA00022692"/>
    </source>
</evidence>
<evidence type="ECO:0000256" key="6">
    <source>
        <dbReference type="ARBA" id="ARBA00023136"/>
    </source>
</evidence>
<feature type="transmembrane region" description="Helical" evidence="8">
    <location>
        <begin position="300"/>
        <end position="320"/>
    </location>
</feature>
<feature type="transmembrane region" description="Helical" evidence="8">
    <location>
        <begin position="234"/>
        <end position="255"/>
    </location>
</feature>
<feature type="transmembrane region" description="Helical" evidence="8">
    <location>
        <begin position="7"/>
        <end position="28"/>
    </location>
</feature>
<feature type="transmembrane region" description="Helical" evidence="8">
    <location>
        <begin position="326"/>
        <end position="350"/>
    </location>
</feature>
<evidence type="ECO:0000256" key="7">
    <source>
        <dbReference type="RuleBase" id="RU003346"/>
    </source>
</evidence>